<comment type="caution">
    <text evidence="1">The sequence shown here is derived from an EMBL/GenBank/DDBJ whole genome shotgun (WGS) entry which is preliminary data.</text>
</comment>
<evidence type="ECO:0000313" key="2">
    <source>
        <dbReference type="Proteomes" id="UP001586593"/>
    </source>
</evidence>
<name>A0ABR3XCN1_9PEZI</name>
<accession>A0ABR3XCN1</accession>
<evidence type="ECO:0000313" key="1">
    <source>
        <dbReference type="EMBL" id="KAL1873435.1"/>
    </source>
</evidence>
<organism evidence="1 2">
    <name type="scientific">Phialemonium thermophilum</name>
    <dbReference type="NCBI Taxonomy" id="223376"/>
    <lineage>
        <taxon>Eukaryota</taxon>
        <taxon>Fungi</taxon>
        <taxon>Dikarya</taxon>
        <taxon>Ascomycota</taxon>
        <taxon>Pezizomycotina</taxon>
        <taxon>Sordariomycetes</taxon>
        <taxon>Sordariomycetidae</taxon>
        <taxon>Cephalothecales</taxon>
        <taxon>Cephalothecaceae</taxon>
        <taxon>Phialemonium</taxon>
    </lineage>
</organism>
<gene>
    <name evidence="1" type="ORF">VTK73DRAFT_980</name>
</gene>
<dbReference type="Proteomes" id="UP001586593">
    <property type="component" value="Unassembled WGS sequence"/>
</dbReference>
<dbReference type="EMBL" id="JAZHXJ010000122">
    <property type="protein sequence ID" value="KAL1873435.1"/>
    <property type="molecule type" value="Genomic_DNA"/>
</dbReference>
<protein>
    <submittedName>
        <fullName evidence="1">Uncharacterized protein</fullName>
    </submittedName>
</protein>
<proteinExistence type="predicted"/>
<sequence length="117" mass="12919">MVVLAAACDFPTILHLHYSDSLDISVALSSAVVTSLVSLLVTTTPAKREQICTRFPSRHHMLIHVVVAAVAGDHRTVTELRWRREHLMPSPKDILLLESTLTSLGMYTDLIAIFIAT</sequence>
<reference evidence="1 2" key="1">
    <citation type="journal article" date="2024" name="Commun. Biol.">
        <title>Comparative genomic analysis of thermophilic fungi reveals convergent evolutionary adaptations and gene losses.</title>
        <authorList>
            <person name="Steindorff A.S."/>
            <person name="Aguilar-Pontes M.V."/>
            <person name="Robinson A.J."/>
            <person name="Andreopoulos B."/>
            <person name="LaButti K."/>
            <person name="Kuo A."/>
            <person name="Mondo S."/>
            <person name="Riley R."/>
            <person name="Otillar R."/>
            <person name="Haridas S."/>
            <person name="Lipzen A."/>
            <person name="Grimwood J."/>
            <person name="Schmutz J."/>
            <person name="Clum A."/>
            <person name="Reid I.D."/>
            <person name="Moisan M.C."/>
            <person name="Butler G."/>
            <person name="Nguyen T.T.M."/>
            <person name="Dewar K."/>
            <person name="Conant G."/>
            <person name="Drula E."/>
            <person name="Henrissat B."/>
            <person name="Hansel C."/>
            <person name="Singer S."/>
            <person name="Hutchinson M.I."/>
            <person name="de Vries R.P."/>
            <person name="Natvig D.O."/>
            <person name="Powell A.J."/>
            <person name="Tsang A."/>
            <person name="Grigoriev I.V."/>
        </authorList>
    </citation>
    <scope>NUCLEOTIDE SEQUENCE [LARGE SCALE GENOMIC DNA]</scope>
    <source>
        <strain evidence="1 2">ATCC 24622</strain>
    </source>
</reference>
<keyword evidence="2" id="KW-1185">Reference proteome</keyword>